<comment type="catalytic activity">
    <reaction evidence="1">
        <text>ATP + protein L-histidine = ADP + protein N-phospho-L-histidine.</text>
        <dbReference type="EC" id="2.7.13.3"/>
    </reaction>
</comment>
<evidence type="ECO:0000313" key="11">
    <source>
        <dbReference type="Proteomes" id="UP001193081"/>
    </source>
</evidence>
<evidence type="ECO:0000256" key="8">
    <source>
        <dbReference type="SAM" id="Phobius"/>
    </source>
</evidence>
<name>A0ABS4DB87_9CHLR</name>
<evidence type="ECO:0000259" key="9">
    <source>
        <dbReference type="PROSITE" id="PS50109"/>
    </source>
</evidence>
<evidence type="ECO:0000256" key="3">
    <source>
        <dbReference type="ARBA" id="ARBA00022553"/>
    </source>
</evidence>
<keyword evidence="6 10" id="KW-0418">Kinase</keyword>
<dbReference type="SMART" id="SM00387">
    <property type="entry name" value="HATPase_c"/>
    <property type="match status" value="1"/>
</dbReference>
<feature type="transmembrane region" description="Helical" evidence="8">
    <location>
        <begin position="220"/>
        <end position="240"/>
    </location>
</feature>
<keyword evidence="11" id="KW-1185">Reference proteome</keyword>
<dbReference type="PANTHER" id="PTHR45436:SF5">
    <property type="entry name" value="SENSOR HISTIDINE KINASE TRCS"/>
    <property type="match status" value="1"/>
</dbReference>
<dbReference type="Gene3D" id="3.30.565.10">
    <property type="entry name" value="Histidine kinase-like ATPase, C-terminal domain"/>
    <property type="match status" value="1"/>
</dbReference>
<dbReference type="SUPFAM" id="SSF55874">
    <property type="entry name" value="ATPase domain of HSP90 chaperone/DNA topoisomerase II/histidine kinase"/>
    <property type="match status" value="1"/>
</dbReference>
<protein>
    <recommendedName>
        <fullName evidence="2">histidine kinase</fullName>
        <ecNumber evidence="2">2.7.13.3</ecNumber>
    </recommendedName>
</protein>
<evidence type="ECO:0000256" key="6">
    <source>
        <dbReference type="ARBA" id="ARBA00022777"/>
    </source>
</evidence>
<keyword evidence="3" id="KW-0597">Phosphoprotein</keyword>
<dbReference type="InterPro" id="IPR036890">
    <property type="entry name" value="HATPase_C_sf"/>
</dbReference>
<keyword evidence="7 8" id="KW-1133">Transmembrane helix</keyword>
<feature type="transmembrane region" description="Helical" evidence="8">
    <location>
        <begin position="123"/>
        <end position="144"/>
    </location>
</feature>
<feature type="transmembrane region" description="Helical" evidence="8">
    <location>
        <begin position="87"/>
        <end position="111"/>
    </location>
</feature>
<feature type="transmembrane region" description="Helical" evidence="8">
    <location>
        <begin position="246"/>
        <end position="270"/>
    </location>
</feature>
<evidence type="ECO:0000256" key="1">
    <source>
        <dbReference type="ARBA" id="ARBA00000085"/>
    </source>
</evidence>
<evidence type="ECO:0000256" key="7">
    <source>
        <dbReference type="ARBA" id="ARBA00022989"/>
    </source>
</evidence>
<dbReference type="GO" id="GO:0016301">
    <property type="term" value="F:kinase activity"/>
    <property type="evidence" value="ECO:0007669"/>
    <property type="project" value="UniProtKB-KW"/>
</dbReference>
<keyword evidence="4" id="KW-0808">Transferase</keyword>
<gene>
    <name evidence="10" type="ORF">EYB53_013485</name>
</gene>
<dbReference type="RefSeq" id="WP_135478736.1">
    <property type="nucleotide sequence ID" value="NZ_SIJK02000023.1"/>
</dbReference>
<proteinExistence type="predicted"/>
<evidence type="ECO:0000256" key="4">
    <source>
        <dbReference type="ARBA" id="ARBA00022679"/>
    </source>
</evidence>
<evidence type="ECO:0000256" key="2">
    <source>
        <dbReference type="ARBA" id="ARBA00012438"/>
    </source>
</evidence>
<dbReference type="EMBL" id="SIJK02000023">
    <property type="protein sequence ID" value="MBP1466723.1"/>
    <property type="molecule type" value="Genomic_DNA"/>
</dbReference>
<dbReference type="Pfam" id="PF02518">
    <property type="entry name" value="HATPase_c"/>
    <property type="match status" value="1"/>
</dbReference>
<keyword evidence="5 8" id="KW-0812">Transmembrane</keyword>
<feature type="transmembrane region" description="Helical" evidence="8">
    <location>
        <begin position="151"/>
        <end position="177"/>
    </location>
</feature>
<feature type="transmembrane region" description="Helical" evidence="8">
    <location>
        <begin position="54"/>
        <end position="75"/>
    </location>
</feature>
<organism evidence="10 11">
    <name type="scientific">Candidatus Chloroploca mongolica</name>
    <dbReference type="NCBI Taxonomy" id="2528176"/>
    <lineage>
        <taxon>Bacteria</taxon>
        <taxon>Bacillati</taxon>
        <taxon>Chloroflexota</taxon>
        <taxon>Chloroflexia</taxon>
        <taxon>Chloroflexales</taxon>
        <taxon>Chloroflexineae</taxon>
        <taxon>Oscillochloridaceae</taxon>
        <taxon>Candidatus Chloroploca</taxon>
    </lineage>
</organism>
<feature type="domain" description="Histidine kinase" evidence="9">
    <location>
        <begin position="381"/>
        <end position="608"/>
    </location>
</feature>
<dbReference type="CDD" id="cd00075">
    <property type="entry name" value="HATPase"/>
    <property type="match status" value="1"/>
</dbReference>
<comment type="caution">
    <text evidence="10">The sequence shown here is derived from an EMBL/GenBank/DDBJ whole genome shotgun (WGS) entry which is preliminary data.</text>
</comment>
<accession>A0ABS4DB87</accession>
<feature type="transmembrane region" description="Helical" evidence="8">
    <location>
        <begin position="189"/>
        <end position="208"/>
    </location>
</feature>
<dbReference type="PANTHER" id="PTHR45436">
    <property type="entry name" value="SENSOR HISTIDINE KINASE YKOH"/>
    <property type="match status" value="1"/>
</dbReference>
<feature type="transmembrane region" description="Helical" evidence="8">
    <location>
        <begin position="307"/>
        <end position="334"/>
    </location>
</feature>
<feature type="transmembrane region" description="Helical" evidence="8">
    <location>
        <begin position="27"/>
        <end position="48"/>
    </location>
</feature>
<dbReference type="EC" id="2.7.13.3" evidence="2"/>
<evidence type="ECO:0000256" key="5">
    <source>
        <dbReference type="ARBA" id="ARBA00022692"/>
    </source>
</evidence>
<keyword evidence="8" id="KW-0472">Membrane</keyword>
<dbReference type="InterPro" id="IPR005467">
    <property type="entry name" value="His_kinase_dom"/>
</dbReference>
<reference evidence="10 11" key="1">
    <citation type="submission" date="2021-03" db="EMBL/GenBank/DDBJ databases">
        <authorList>
            <person name="Grouzdev D.S."/>
        </authorList>
    </citation>
    <scope>NUCLEOTIDE SEQUENCE [LARGE SCALE GENOMIC DNA]</scope>
    <source>
        <strain evidence="10 11">M50-1</strain>
    </source>
</reference>
<dbReference type="Proteomes" id="UP001193081">
    <property type="component" value="Unassembled WGS sequence"/>
</dbReference>
<evidence type="ECO:0000313" key="10">
    <source>
        <dbReference type="EMBL" id="MBP1466723.1"/>
    </source>
</evidence>
<sequence>MSLSPRSPEGVSPHAALPWPVRLMHPLALLLFLLGSMTALGYPISLFLEQSLPFSISILLLFLLGHLGLLLLILWHVIQTRPLPLRVLVAGTLLFVAQLGTIGTSVFWSQAYSSAVPLSHPGIGLTLLTLWCSAGSLCAIVPAWKWHRLHVLHFVTTIWHVLVLPPLAVGFLLPLLFPDWTWTAAQFVALTYLGVSLALFGWYGMVAYRYAQPAAPIWRLWTIGMVCFCGTSLALLFGALRMDQGLSPWLFGMALPCWMLQQVLWTFALIEQLPLLRVSKVVASPVVIDDNPRAGLRGLLTDIGMGVLTVLSSMVDLLILTVTLISGLLMRGWLRIINLRRQQAEVEEAYDTAIVQLSRLEQVRQHQQIDQLTNQHQHMAEVTHDLYALLYDLQVELRSTEHILATPEDGYDRLTPHLEQANALLHDAELLIHTLATTRQLEKGLLQPIPTWHDAHQWIMHVVALQQTRAREIGVSLNASAIPAPCMVWGDHVLLARALANLVRNAIQATGAFRSDGTGVVEVRIWQEAGRFQLQVEDNGPGMPIAQRVALRQWASRGLTAGSAATEEGSLGLKFIHRVVSGHPDGHLRIVSAAGIGTTAIIDLPAESPSDEATIPGAS</sequence>
<dbReference type="InterPro" id="IPR050428">
    <property type="entry name" value="TCS_sensor_his_kinase"/>
</dbReference>
<dbReference type="InterPro" id="IPR003594">
    <property type="entry name" value="HATPase_dom"/>
</dbReference>
<dbReference type="PROSITE" id="PS50109">
    <property type="entry name" value="HIS_KIN"/>
    <property type="match status" value="1"/>
</dbReference>